<name>A0ABT7ZHJ1_9BACL</name>
<sequence>MGKEMKNETSAVKQAVSKHTRQDIDGFQLIDFGESTGFACDVQTGICGPIDQNKEDEK</sequence>
<feature type="region of interest" description="Disordered" evidence="1">
    <location>
        <begin position="1"/>
        <end position="20"/>
    </location>
</feature>
<dbReference type="Proteomes" id="UP001225873">
    <property type="component" value="Unassembled WGS sequence"/>
</dbReference>
<gene>
    <name evidence="2" type="ORF">QMA01_04930</name>
</gene>
<comment type="caution">
    <text evidence="2">The sequence shown here is derived from an EMBL/GenBank/DDBJ whole genome shotgun (WGS) entry which is preliminary data.</text>
</comment>
<evidence type="ECO:0000313" key="2">
    <source>
        <dbReference type="EMBL" id="MDN3426630.1"/>
    </source>
</evidence>
<keyword evidence="3" id="KW-1185">Reference proteome</keyword>
<reference evidence="2 3" key="1">
    <citation type="submission" date="2023-03" db="EMBL/GenBank/DDBJ databases">
        <authorList>
            <person name="Uniacke-Lowe S."/>
            <person name="Ross P."/>
            <person name="Hill C."/>
        </authorList>
    </citation>
    <scope>NUCLEOTIDE SEQUENCE [LARGE SCALE GENOMIC DNA]</scope>
    <source>
        <strain evidence="2 3">APC 4016</strain>
    </source>
</reference>
<dbReference type="RefSeq" id="WP_290184836.1">
    <property type="nucleotide sequence ID" value="NZ_JASDCQ010000001.1"/>
</dbReference>
<proteinExistence type="predicted"/>
<dbReference type="EMBL" id="JASDCQ010000001">
    <property type="protein sequence ID" value="MDN3426630.1"/>
    <property type="molecule type" value="Genomic_DNA"/>
</dbReference>
<protein>
    <submittedName>
        <fullName evidence="2">Uncharacterized protein</fullName>
    </submittedName>
</protein>
<evidence type="ECO:0000256" key="1">
    <source>
        <dbReference type="SAM" id="MobiDB-lite"/>
    </source>
</evidence>
<accession>A0ABT7ZHJ1</accession>
<organism evidence="2 3">
    <name type="scientific">Planococcus notacanthi</name>
    <dbReference type="NCBI Taxonomy" id="3035188"/>
    <lineage>
        <taxon>Bacteria</taxon>
        <taxon>Bacillati</taxon>
        <taxon>Bacillota</taxon>
        <taxon>Bacilli</taxon>
        <taxon>Bacillales</taxon>
        <taxon>Caryophanaceae</taxon>
        <taxon>Planococcus</taxon>
    </lineage>
</organism>
<evidence type="ECO:0000313" key="3">
    <source>
        <dbReference type="Proteomes" id="UP001225873"/>
    </source>
</evidence>